<feature type="signal peptide" evidence="1">
    <location>
        <begin position="1"/>
        <end position="20"/>
    </location>
</feature>
<dbReference type="RefSeq" id="WP_091091733.1">
    <property type="nucleotide sequence ID" value="NZ_FNRD01000010.1"/>
</dbReference>
<evidence type="ECO:0000313" key="3">
    <source>
        <dbReference type="Proteomes" id="UP000198951"/>
    </source>
</evidence>
<dbReference type="InterPro" id="IPR012334">
    <property type="entry name" value="Pectin_lyas_fold"/>
</dbReference>
<dbReference type="Proteomes" id="UP000198951">
    <property type="component" value="Unassembled WGS sequence"/>
</dbReference>
<dbReference type="STRING" id="150146.SAMN05443667_110129"/>
<keyword evidence="3" id="KW-1185">Reference proteome</keyword>
<accession>A0A1H4EQV9</accession>
<name>A0A1H4EQV9_9FLAO</name>
<feature type="chain" id="PRO_5011627762" description="Pectate lyase superfamily protein" evidence="1">
    <location>
        <begin position="21"/>
        <end position="397"/>
    </location>
</feature>
<dbReference type="OrthoDB" id="606446at2"/>
<dbReference type="EMBL" id="FNRD01000010">
    <property type="protein sequence ID" value="SEA87287.1"/>
    <property type="molecule type" value="Genomic_DNA"/>
</dbReference>
<dbReference type="Gene3D" id="2.160.20.10">
    <property type="entry name" value="Single-stranded right-handed beta-helix, Pectin lyase-like"/>
    <property type="match status" value="1"/>
</dbReference>
<keyword evidence="1" id="KW-0732">Signal</keyword>
<evidence type="ECO:0000256" key="1">
    <source>
        <dbReference type="SAM" id="SignalP"/>
    </source>
</evidence>
<dbReference type="InterPro" id="IPR011050">
    <property type="entry name" value="Pectin_lyase_fold/virulence"/>
</dbReference>
<dbReference type="SUPFAM" id="SSF51126">
    <property type="entry name" value="Pectin lyase-like"/>
    <property type="match status" value="1"/>
</dbReference>
<proteinExistence type="predicted"/>
<reference evidence="3" key="1">
    <citation type="submission" date="2016-10" db="EMBL/GenBank/DDBJ databases">
        <authorList>
            <person name="Varghese N."/>
            <person name="Submissions S."/>
        </authorList>
    </citation>
    <scope>NUCLEOTIDE SEQUENCE [LARGE SCALE GENOMIC DNA]</scope>
    <source>
        <strain evidence="3">DSM 22376</strain>
    </source>
</reference>
<dbReference type="AlphaFoldDB" id="A0A1H4EQV9"/>
<evidence type="ECO:0000313" key="2">
    <source>
        <dbReference type="EMBL" id="SEA87287.1"/>
    </source>
</evidence>
<sequence length="397" mass="45646">MVNKYILFFFLFLSQIAVNAQSIIVLNDFTNENIKYHLVRHWEDGTIMNEGKVDGVIYIKKNNYYYKRNYDTNLYSSWFGTIPNDTLDDADSMQAAINYAIKTSQNLIVPSGRYYIDKTIIIPKHFHYSMKNVKLDFSNATLLIRNDITVFQSDNWDSKVDSRMSNGIILGNFEILSENGDTNSYALKIQDYHQGSKIENISSFNVKNLLHSKNNFYLELYNINSNYNGRAGKRFLFEGYHALNKFTKLTATNSDVCYSFEGGMVAAIDMSNISIEGCAVGINFSSEVYNLHLHSSYFENFETALVFSNYIHSAKVENNYVNFLNNESSYFLQYKGLPANNITFNSGNTYLGTSMKNLVKNKEDIYGDGIVFEFNKLEDKSIQMMQLKMGKNIKINK</sequence>
<evidence type="ECO:0008006" key="4">
    <source>
        <dbReference type="Google" id="ProtNLM"/>
    </source>
</evidence>
<organism evidence="2 3">
    <name type="scientific">Flavobacterium gillisiae</name>
    <dbReference type="NCBI Taxonomy" id="150146"/>
    <lineage>
        <taxon>Bacteria</taxon>
        <taxon>Pseudomonadati</taxon>
        <taxon>Bacteroidota</taxon>
        <taxon>Flavobacteriia</taxon>
        <taxon>Flavobacteriales</taxon>
        <taxon>Flavobacteriaceae</taxon>
        <taxon>Flavobacterium</taxon>
    </lineage>
</organism>
<gene>
    <name evidence="2" type="ORF">SAMN05443667_110129</name>
</gene>
<protein>
    <recommendedName>
        <fullName evidence="4">Pectate lyase superfamily protein</fullName>
    </recommendedName>
</protein>